<comment type="caution">
    <text evidence="1">The sequence shown here is derived from an EMBL/GenBank/DDBJ whole genome shotgun (WGS) entry which is preliminary data.</text>
</comment>
<evidence type="ECO:0000313" key="2">
    <source>
        <dbReference type="Proteomes" id="UP000231143"/>
    </source>
</evidence>
<gene>
    <name evidence="1" type="ORF">COW81_01905</name>
</gene>
<evidence type="ECO:0000313" key="1">
    <source>
        <dbReference type="EMBL" id="PIP87154.1"/>
    </source>
</evidence>
<name>A0A2H0DYA7_9BACT</name>
<sequence>MEQRRLMFLLKSHARGTAPTLIKIQNSVERSGDFQVSFFLETKGVKRSYRVICHGFEKPAGRDVRFITVWGEVVGEDDGWVARCVDPITSKSTKFFTAIIDAQSPMFDRNGPCVVWFSKRGGLFYRYRSIRKDFLNMLKQLEITEQQEVLV</sequence>
<dbReference type="AlphaFoldDB" id="A0A2H0DYA7"/>
<proteinExistence type="predicted"/>
<dbReference type="Proteomes" id="UP000231143">
    <property type="component" value="Unassembled WGS sequence"/>
</dbReference>
<protein>
    <submittedName>
        <fullName evidence="1">Uncharacterized protein</fullName>
    </submittedName>
</protein>
<organism evidence="1 2">
    <name type="scientific">Candidatus Campbellbacteria bacterium CG22_combo_CG10-13_8_21_14_all_36_13</name>
    <dbReference type="NCBI Taxonomy" id="1974529"/>
    <lineage>
        <taxon>Bacteria</taxon>
        <taxon>Candidatus Campbelliibacteriota</taxon>
    </lineage>
</organism>
<dbReference type="EMBL" id="PCTT01000023">
    <property type="protein sequence ID" value="PIP87154.1"/>
    <property type="molecule type" value="Genomic_DNA"/>
</dbReference>
<accession>A0A2H0DYA7</accession>
<reference evidence="1 2" key="1">
    <citation type="submission" date="2017-09" db="EMBL/GenBank/DDBJ databases">
        <title>Depth-based differentiation of microbial function through sediment-hosted aquifers and enrichment of novel symbionts in the deep terrestrial subsurface.</title>
        <authorList>
            <person name="Probst A.J."/>
            <person name="Ladd B."/>
            <person name="Jarett J.K."/>
            <person name="Geller-Mcgrath D.E."/>
            <person name="Sieber C.M."/>
            <person name="Emerson J.B."/>
            <person name="Anantharaman K."/>
            <person name="Thomas B.C."/>
            <person name="Malmstrom R."/>
            <person name="Stieglmeier M."/>
            <person name="Klingl A."/>
            <person name="Woyke T."/>
            <person name="Ryan C.M."/>
            <person name="Banfield J.F."/>
        </authorList>
    </citation>
    <scope>NUCLEOTIDE SEQUENCE [LARGE SCALE GENOMIC DNA]</scope>
    <source>
        <strain evidence="1">CG22_combo_CG10-13_8_21_14_all_36_13</strain>
    </source>
</reference>